<dbReference type="AlphaFoldDB" id="A0A1B9IWD4"/>
<feature type="region of interest" description="Disordered" evidence="1">
    <location>
        <begin position="394"/>
        <end position="439"/>
    </location>
</feature>
<keyword evidence="4" id="KW-1185">Reference proteome</keyword>
<keyword evidence="2" id="KW-0472">Membrane</keyword>
<evidence type="ECO:0000313" key="3">
    <source>
        <dbReference type="EMBL" id="OCF59833.1"/>
    </source>
</evidence>
<evidence type="ECO:0000313" key="4">
    <source>
        <dbReference type="Proteomes" id="UP000092583"/>
    </source>
</evidence>
<feature type="region of interest" description="Disordered" evidence="1">
    <location>
        <begin position="614"/>
        <end position="670"/>
    </location>
</feature>
<feature type="compositionally biased region" description="Polar residues" evidence="1">
    <location>
        <begin position="535"/>
        <end position="561"/>
    </location>
</feature>
<reference evidence="3 4" key="1">
    <citation type="submission" date="2013-07" db="EMBL/GenBank/DDBJ databases">
        <title>The Genome Sequence of Kwoniella mangroviensis CBS10435.</title>
        <authorList>
            <consortium name="The Broad Institute Genome Sequencing Platform"/>
            <person name="Cuomo C."/>
            <person name="Litvintseva A."/>
            <person name="Chen Y."/>
            <person name="Heitman J."/>
            <person name="Sun S."/>
            <person name="Springer D."/>
            <person name="Dromer F."/>
            <person name="Young S.K."/>
            <person name="Zeng Q."/>
            <person name="Gargeya S."/>
            <person name="Fitzgerald M."/>
            <person name="Abouelleil A."/>
            <person name="Alvarado L."/>
            <person name="Berlin A.M."/>
            <person name="Chapman S.B."/>
            <person name="Dewar J."/>
            <person name="Goldberg J."/>
            <person name="Griggs A."/>
            <person name="Gujja S."/>
            <person name="Hansen M."/>
            <person name="Howarth C."/>
            <person name="Imamovic A."/>
            <person name="Larimer J."/>
            <person name="McCowan C."/>
            <person name="Murphy C."/>
            <person name="Pearson M."/>
            <person name="Priest M."/>
            <person name="Roberts A."/>
            <person name="Saif S."/>
            <person name="Shea T."/>
            <person name="Sykes S."/>
            <person name="Wortman J."/>
            <person name="Nusbaum C."/>
            <person name="Birren B."/>
        </authorList>
    </citation>
    <scope>NUCLEOTIDE SEQUENCE [LARGE SCALE GENOMIC DNA]</scope>
    <source>
        <strain evidence="3 4">CBS 10435</strain>
    </source>
</reference>
<sequence>MGIPSFAGRVGLAGGHSHSIRSHEKRACNLANGDLYVYPKSNDTVDATKDVTFKWDTSCAISSSQITLSLYGSGGVIKQWGNKDFSAGELTVTFQPKWWNDTETAQLQMNIVESDTESWMSSTPAGPVFTVNYPASAMFSTTTANGQVKTSTAAAAATQSKDAVFEDVSSTNTSDKSGISKGAIAAAVVVPLLVVAVLVAVAVKFWRNRENEKRKRWSQALSTHSNLEWEKGALPGEKPRSILGRPSMGGRPSMSGDRPRPSMSTYGGSGRPSSSVYAVENNMAGAGIHQFQRPDLASLRTHSADNVNRSSLAMPDGNVRQSRISFAESARPDRRSRLSFGGDIRPNVHSGVFKNPGASRSAHELNSTPTNRRSAAYATGSAIEDDDEIQISPSQMQGPHGFDNTDMKRVGKGTRTGRRSFMSLGGGDKRRESSASALSVDDFKSAASARGSVDELRDMEAVMLMRRSMISQASQRSPNTAMDNNEVEALDNVPPVPMPPSAPSPIAGSSTVAYGPDQMLAVYAARGKVAGGAPSTPTFGTAPLSQNVAQPKPTASRQNSGMRLLTSLGGKKNSEDSTSSSAAAGSMPSPSAPAPGDMRSFVHLNNGTVSSAVIDALPAPGPRGVTSPTGERPITGLTAPSTKTRASGMSDGSRYSQNGEEEEEDIGEAQ</sequence>
<feature type="compositionally biased region" description="Polar residues" evidence="1">
    <location>
        <begin position="638"/>
        <end position="647"/>
    </location>
</feature>
<protein>
    <submittedName>
        <fullName evidence="3">Uncharacterized protein</fullName>
    </submittedName>
</protein>
<accession>A0A1B9IWD4</accession>
<feature type="compositionally biased region" description="Low complexity" evidence="1">
    <location>
        <begin position="577"/>
        <end position="589"/>
    </location>
</feature>
<evidence type="ECO:0000256" key="1">
    <source>
        <dbReference type="SAM" id="MobiDB-lite"/>
    </source>
</evidence>
<keyword evidence="2" id="KW-1133">Transmembrane helix</keyword>
<gene>
    <name evidence="3" type="ORF">L486_02506</name>
</gene>
<feature type="region of interest" description="Disordered" evidence="1">
    <location>
        <begin position="534"/>
        <end position="602"/>
    </location>
</feature>
<feature type="compositionally biased region" description="Acidic residues" evidence="1">
    <location>
        <begin position="659"/>
        <end position="670"/>
    </location>
</feature>
<name>A0A1B9IWD4_9TREE</name>
<dbReference type="EMBL" id="KI669460">
    <property type="protein sequence ID" value="OCF59833.1"/>
    <property type="molecule type" value="Genomic_DNA"/>
</dbReference>
<keyword evidence="2" id="KW-0812">Transmembrane</keyword>
<feature type="compositionally biased region" description="Polar residues" evidence="1">
    <location>
        <begin position="262"/>
        <end position="274"/>
    </location>
</feature>
<dbReference type="OrthoDB" id="3363836at2759"/>
<feature type="region of interest" description="Disordered" evidence="1">
    <location>
        <begin position="229"/>
        <end position="274"/>
    </location>
</feature>
<feature type="region of interest" description="Disordered" evidence="1">
    <location>
        <begin position="330"/>
        <end position="372"/>
    </location>
</feature>
<evidence type="ECO:0000256" key="2">
    <source>
        <dbReference type="SAM" id="Phobius"/>
    </source>
</evidence>
<organism evidence="3 4">
    <name type="scientific">Kwoniella mangroviensis CBS 10435</name>
    <dbReference type="NCBI Taxonomy" id="1331196"/>
    <lineage>
        <taxon>Eukaryota</taxon>
        <taxon>Fungi</taxon>
        <taxon>Dikarya</taxon>
        <taxon>Basidiomycota</taxon>
        <taxon>Agaricomycotina</taxon>
        <taxon>Tremellomycetes</taxon>
        <taxon>Tremellales</taxon>
        <taxon>Cryptococcaceae</taxon>
        <taxon>Kwoniella</taxon>
    </lineage>
</organism>
<reference evidence="4" key="2">
    <citation type="submission" date="2013-12" db="EMBL/GenBank/DDBJ databases">
        <title>Evolution of pathogenesis and genome organization in the Tremellales.</title>
        <authorList>
            <person name="Cuomo C."/>
            <person name="Litvintseva A."/>
            <person name="Heitman J."/>
            <person name="Chen Y."/>
            <person name="Sun S."/>
            <person name="Springer D."/>
            <person name="Dromer F."/>
            <person name="Young S."/>
            <person name="Zeng Q."/>
            <person name="Chapman S."/>
            <person name="Gujja S."/>
            <person name="Saif S."/>
            <person name="Birren B."/>
        </authorList>
    </citation>
    <scope>NUCLEOTIDE SEQUENCE [LARGE SCALE GENOMIC DNA]</scope>
    <source>
        <strain evidence="4">CBS 10435</strain>
    </source>
</reference>
<feature type="transmembrane region" description="Helical" evidence="2">
    <location>
        <begin position="183"/>
        <end position="206"/>
    </location>
</feature>
<dbReference type="STRING" id="1331196.A0A1B9IWD4"/>
<proteinExistence type="predicted"/>
<dbReference type="Proteomes" id="UP000092583">
    <property type="component" value="Unassembled WGS sequence"/>
</dbReference>